<dbReference type="Proteomes" id="UP000469452">
    <property type="component" value="Unassembled WGS sequence"/>
</dbReference>
<sequence>MLDFIYSEASEIIQRVYRGHLGRRRATLFRKIRRAKYAKKGQNATEFFVRRRFLRRGAAITIQRWFRPIHQRMRMETIHGWRVRQANLCIQRYIKGWLARVLAGRAKARLVAASQDMQRYRTPTTSTSAARSWTIMITLKRVQLYFMAFVMDRRVYRGHRGRQVARARWLARRRLLAAIYVQKFVRGFLVRCYRRRFFVESTAAAIKMQKVYRGNQGRRIAAIEYVVTSMRAKRTLAARDKYKASLRGKLDLKLDKRERKFLLQRQIALMEISHKNLKRRRVGYEKKMEDVRAHRAAVWARANEVVYETYALKRNLVGASENVFVTKIELDEDLARQASLTAQLTDVHVKLTAFKQMLQAKIADVRVMDPVEFWTIARSSGVFDFTSPNDRRDENDDVAAA</sequence>
<organism evidence="1 2">
    <name type="scientific">Aphanomyces astaci</name>
    <name type="common">Crayfish plague agent</name>
    <dbReference type="NCBI Taxonomy" id="112090"/>
    <lineage>
        <taxon>Eukaryota</taxon>
        <taxon>Sar</taxon>
        <taxon>Stramenopiles</taxon>
        <taxon>Oomycota</taxon>
        <taxon>Saprolegniomycetes</taxon>
        <taxon>Saprolegniales</taxon>
        <taxon>Verrucalvaceae</taxon>
        <taxon>Aphanomyces</taxon>
    </lineage>
</organism>
<dbReference type="VEuPathDB" id="FungiDB:H257_00109"/>
<dbReference type="EMBL" id="VJMI01019109">
    <property type="protein sequence ID" value="KAF0708245.1"/>
    <property type="molecule type" value="Genomic_DNA"/>
</dbReference>
<reference evidence="1 2" key="1">
    <citation type="submission" date="2019-06" db="EMBL/GenBank/DDBJ databases">
        <title>Genomics analysis of Aphanomyces spp. identifies a new class of oomycete effector associated with host adaptation.</title>
        <authorList>
            <person name="Gaulin E."/>
        </authorList>
    </citation>
    <scope>NUCLEOTIDE SEQUENCE [LARGE SCALE GENOMIC DNA]</scope>
    <source>
        <strain evidence="1 2">E</strain>
    </source>
</reference>
<dbReference type="SMART" id="SM00015">
    <property type="entry name" value="IQ"/>
    <property type="match status" value="5"/>
</dbReference>
<evidence type="ECO:0000313" key="1">
    <source>
        <dbReference type="EMBL" id="KAF0708245.1"/>
    </source>
</evidence>
<dbReference type="InterPro" id="IPR000048">
    <property type="entry name" value="IQ_motif_EF-hand-BS"/>
</dbReference>
<dbReference type="Gene3D" id="1.20.5.190">
    <property type="match status" value="2"/>
</dbReference>
<dbReference type="Pfam" id="PF00612">
    <property type="entry name" value="IQ"/>
    <property type="match status" value="4"/>
</dbReference>
<gene>
    <name evidence="1" type="ORF">AaE_013287</name>
</gene>
<dbReference type="AlphaFoldDB" id="A0A6A4ZB36"/>
<protein>
    <submittedName>
        <fullName evidence="1">Uncharacterized protein</fullName>
    </submittedName>
</protein>
<comment type="caution">
    <text evidence="1">The sequence shown here is derived from an EMBL/GenBank/DDBJ whole genome shotgun (WGS) entry which is preliminary data.</text>
</comment>
<accession>A0A6A4ZB36</accession>
<dbReference type="PROSITE" id="PS50096">
    <property type="entry name" value="IQ"/>
    <property type="match status" value="2"/>
</dbReference>
<proteinExistence type="predicted"/>
<name>A0A6A4ZB36_APHAT</name>
<evidence type="ECO:0000313" key="2">
    <source>
        <dbReference type="Proteomes" id="UP000469452"/>
    </source>
</evidence>